<accession>A0AAN6WQG9</accession>
<dbReference type="AlphaFoldDB" id="A0AAN6WQG9"/>
<evidence type="ECO:0000313" key="3">
    <source>
        <dbReference type="EMBL" id="KAK4184532.1"/>
    </source>
</evidence>
<gene>
    <name evidence="3" type="ORF">QBC35DRAFT_477168</name>
</gene>
<reference evidence="3" key="2">
    <citation type="submission" date="2023-05" db="EMBL/GenBank/DDBJ databases">
        <authorList>
            <consortium name="Lawrence Berkeley National Laboratory"/>
            <person name="Steindorff A."/>
            <person name="Hensen N."/>
            <person name="Bonometti L."/>
            <person name="Westerberg I."/>
            <person name="Brannstrom I.O."/>
            <person name="Guillou S."/>
            <person name="Cros-Aarteil S."/>
            <person name="Calhoun S."/>
            <person name="Haridas S."/>
            <person name="Kuo A."/>
            <person name="Mondo S."/>
            <person name="Pangilinan J."/>
            <person name="Riley R."/>
            <person name="Labutti K."/>
            <person name="Andreopoulos B."/>
            <person name="Lipzen A."/>
            <person name="Chen C."/>
            <person name="Yanf M."/>
            <person name="Daum C."/>
            <person name="Ng V."/>
            <person name="Clum A."/>
            <person name="Ohm R."/>
            <person name="Martin F."/>
            <person name="Silar P."/>
            <person name="Natvig D."/>
            <person name="Lalanne C."/>
            <person name="Gautier V."/>
            <person name="Ament-Velasquez S.L."/>
            <person name="Kruys A."/>
            <person name="Hutchinson M.I."/>
            <person name="Powell A.J."/>
            <person name="Barry K."/>
            <person name="Miller A.N."/>
            <person name="Grigoriev I.V."/>
            <person name="Debuchy R."/>
            <person name="Gladieux P."/>
            <person name="Thoren M.H."/>
            <person name="Johannesson H."/>
        </authorList>
    </citation>
    <scope>NUCLEOTIDE SEQUENCE</scope>
    <source>
        <strain evidence="3">PSN309</strain>
    </source>
</reference>
<keyword evidence="2" id="KW-0812">Transmembrane</keyword>
<dbReference type="EMBL" id="MU864484">
    <property type="protein sequence ID" value="KAK4184532.1"/>
    <property type="molecule type" value="Genomic_DNA"/>
</dbReference>
<evidence type="ECO:0000256" key="1">
    <source>
        <dbReference type="SAM" id="MobiDB-lite"/>
    </source>
</evidence>
<reference evidence="3" key="1">
    <citation type="journal article" date="2023" name="Mol. Phylogenet. Evol.">
        <title>Genome-scale phylogeny and comparative genomics of the fungal order Sordariales.</title>
        <authorList>
            <person name="Hensen N."/>
            <person name="Bonometti L."/>
            <person name="Westerberg I."/>
            <person name="Brannstrom I.O."/>
            <person name="Guillou S."/>
            <person name="Cros-Aarteil S."/>
            <person name="Calhoun S."/>
            <person name="Haridas S."/>
            <person name="Kuo A."/>
            <person name="Mondo S."/>
            <person name="Pangilinan J."/>
            <person name="Riley R."/>
            <person name="LaButti K."/>
            <person name="Andreopoulos B."/>
            <person name="Lipzen A."/>
            <person name="Chen C."/>
            <person name="Yan M."/>
            <person name="Daum C."/>
            <person name="Ng V."/>
            <person name="Clum A."/>
            <person name="Steindorff A."/>
            <person name="Ohm R.A."/>
            <person name="Martin F."/>
            <person name="Silar P."/>
            <person name="Natvig D.O."/>
            <person name="Lalanne C."/>
            <person name="Gautier V."/>
            <person name="Ament-Velasquez S.L."/>
            <person name="Kruys A."/>
            <person name="Hutchinson M.I."/>
            <person name="Powell A.J."/>
            <person name="Barry K."/>
            <person name="Miller A.N."/>
            <person name="Grigoriev I.V."/>
            <person name="Debuchy R."/>
            <person name="Gladieux P."/>
            <person name="Hiltunen Thoren M."/>
            <person name="Johannesson H."/>
        </authorList>
    </citation>
    <scope>NUCLEOTIDE SEQUENCE</scope>
    <source>
        <strain evidence="3">PSN309</strain>
    </source>
</reference>
<keyword evidence="2" id="KW-0472">Membrane</keyword>
<feature type="region of interest" description="Disordered" evidence="1">
    <location>
        <begin position="1"/>
        <end position="49"/>
    </location>
</feature>
<evidence type="ECO:0000256" key="2">
    <source>
        <dbReference type="SAM" id="Phobius"/>
    </source>
</evidence>
<feature type="transmembrane region" description="Helical" evidence="2">
    <location>
        <begin position="133"/>
        <end position="154"/>
    </location>
</feature>
<name>A0AAN6WQG9_9PEZI</name>
<protein>
    <submittedName>
        <fullName evidence="3">Uncharacterized protein</fullName>
    </submittedName>
</protein>
<dbReference type="Proteomes" id="UP001302126">
    <property type="component" value="Unassembled WGS sequence"/>
</dbReference>
<sequence length="167" mass="18802">MSDPITSFTPAPTPNSWQDAIAISDGVPGSRPERSVDPGPTETASGGTSIITKLPPQFLEVLEMVLDKKLFGDIYTHHRKLKDFEQTLALELEQRHHDHTKEMMRLSHKLATDRISSYTKAATEIAYRILNNVWTLAFFWAILQVSLLLMAAWLGGYETKARYVLST</sequence>
<comment type="caution">
    <text evidence="3">The sequence shown here is derived from an EMBL/GenBank/DDBJ whole genome shotgun (WGS) entry which is preliminary data.</text>
</comment>
<keyword evidence="4" id="KW-1185">Reference proteome</keyword>
<evidence type="ECO:0000313" key="4">
    <source>
        <dbReference type="Proteomes" id="UP001302126"/>
    </source>
</evidence>
<keyword evidence="2" id="KW-1133">Transmembrane helix</keyword>
<proteinExistence type="predicted"/>
<organism evidence="3 4">
    <name type="scientific">Podospora australis</name>
    <dbReference type="NCBI Taxonomy" id="1536484"/>
    <lineage>
        <taxon>Eukaryota</taxon>
        <taxon>Fungi</taxon>
        <taxon>Dikarya</taxon>
        <taxon>Ascomycota</taxon>
        <taxon>Pezizomycotina</taxon>
        <taxon>Sordariomycetes</taxon>
        <taxon>Sordariomycetidae</taxon>
        <taxon>Sordariales</taxon>
        <taxon>Podosporaceae</taxon>
        <taxon>Podospora</taxon>
    </lineage>
</organism>
<feature type="compositionally biased region" description="Polar residues" evidence="1">
    <location>
        <begin position="1"/>
        <end position="18"/>
    </location>
</feature>